<protein>
    <recommendedName>
        <fullName evidence="4">BssHII restriction endonuclease</fullName>
    </recommendedName>
</protein>
<name>A0A517IBE3_BREBE</name>
<proteinExistence type="predicted"/>
<feature type="region of interest" description="Disordered" evidence="1">
    <location>
        <begin position="291"/>
        <end position="312"/>
    </location>
</feature>
<dbReference type="EMBL" id="CP042161">
    <property type="protein sequence ID" value="QDS36206.1"/>
    <property type="molecule type" value="Genomic_DNA"/>
</dbReference>
<dbReference type="Proteomes" id="UP000317713">
    <property type="component" value="Chromosome"/>
</dbReference>
<evidence type="ECO:0008006" key="4">
    <source>
        <dbReference type="Google" id="ProtNLM"/>
    </source>
</evidence>
<evidence type="ECO:0000256" key="1">
    <source>
        <dbReference type="SAM" id="MobiDB-lite"/>
    </source>
</evidence>
<dbReference type="REBASE" id="355221">
    <property type="entry name" value="Bbr544ORF20545P"/>
</dbReference>
<evidence type="ECO:0000313" key="2">
    <source>
        <dbReference type="EMBL" id="QDS36206.1"/>
    </source>
</evidence>
<dbReference type="RefSeq" id="WP_144617791.1">
    <property type="nucleotide sequence ID" value="NZ_CP042161.1"/>
</dbReference>
<gene>
    <name evidence="2" type="ORF">FPS98_20540</name>
</gene>
<organism evidence="2 3">
    <name type="scientific">Brevibacillus brevis</name>
    <name type="common">Bacillus brevis</name>
    <dbReference type="NCBI Taxonomy" id="1393"/>
    <lineage>
        <taxon>Bacteria</taxon>
        <taxon>Bacillati</taxon>
        <taxon>Bacillota</taxon>
        <taxon>Bacilli</taxon>
        <taxon>Bacillales</taxon>
        <taxon>Paenibacillaceae</taxon>
        <taxon>Brevibacillus</taxon>
    </lineage>
</organism>
<sequence>MGGSKEAGWANQILKKAQLVKLESHEQNLADTLIDLCYNAEKRTGVPIGIALAAAFDLLVSAEYYRNLTNRGWCYCPEHQSLIFPYTNTCPACVLSAKFYYHRSNKPESGKIGTATSRLLCVFLDRLFVKSSKNFKIYKGSEPIDILIHDEKENVLLLAEVKAAPLITLPLLVRSEEKLTDLIEGEIVELPHTAVDNSSLASANICLLIPIHKDGLWHSKLVEFQTKEGNLTNTNWAYTQLENIFKGNNDLFDLYLDSWQRAFEAYQVAYHKKDRTSNVFWLTNACGQPKPRPDEWPARSGTGYESVSDGKTSVGMDRTDDIKKGIYQVLKLGAESKPNNKQYQIKTALISNIHAARHYDEYLTSLQDVVWALDETGLAKKAGELDIETPIYNLFDGIISFTQNHPRDEWIREHFRF</sequence>
<evidence type="ECO:0000313" key="3">
    <source>
        <dbReference type="Proteomes" id="UP000317713"/>
    </source>
</evidence>
<accession>A0A517IBE3</accession>
<reference evidence="2 3" key="1">
    <citation type="submission" date="2019-07" db="EMBL/GenBank/DDBJ databases">
        <title>Characterization of Brevibacillus brevis HK544, as a potential biocontrol agent.</title>
        <authorList>
            <person name="Kim H."/>
        </authorList>
    </citation>
    <scope>NUCLEOTIDE SEQUENCE [LARGE SCALE GENOMIC DNA]</scope>
    <source>
        <strain evidence="2 3">HK544</strain>
    </source>
</reference>
<dbReference type="AlphaFoldDB" id="A0A517IBE3"/>